<evidence type="ECO:0000313" key="5">
    <source>
        <dbReference type="Proteomes" id="UP001152797"/>
    </source>
</evidence>
<dbReference type="EMBL" id="CAMXCT010000388">
    <property type="protein sequence ID" value="CAI3978103.1"/>
    <property type="molecule type" value="Genomic_DNA"/>
</dbReference>
<sequence>MAVGGASSPMPQANAAWATPEAAKWLEHRRHLQSSVGGRPKKHEVKSAQRPDAGAEGRNEEALAAREALQRFRRPHVLHADVGELTLHLALLDLKLAWFETVRYFVSFHPSSVRLPTVQLPKETPRPTSPDATNTKYMASPALAPSPKQTSETVVYDWQESVRFDEHMQMLSDHLDSHFLLFLWCSKSSLLSESTVLLGYRPLPLREPELYARWATWDILDLNTSEELAQLSLRLDVTAPPNQIRLPHLSDVSNTGFTLNWSEPLGSSASAYAVSVQPSDGAAAVSRQFTTGHSAALSGLQPDATYVVDVRGMNQAGWGDSCKLEASTAPRRQATVRSHGPIDMQ</sequence>
<dbReference type="EMBL" id="CAMXCT030000388">
    <property type="protein sequence ID" value="CAL4765415.1"/>
    <property type="molecule type" value="Genomic_DNA"/>
</dbReference>
<evidence type="ECO:0000313" key="3">
    <source>
        <dbReference type="EMBL" id="CAI3978103.1"/>
    </source>
</evidence>
<dbReference type="InterPro" id="IPR003961">
    <property type="entry name" value="FN3_dom"/>
</dbReference>
<name>A0A9P1BRG4_9DINO</name>
<dbReference type="EMBL" id="CAMXCT020000388">
    <property type="protein sequence ID" value="CAL1131478.1"/>
    <property type="molecule type" value="Genomic_DNA"/>
</dbReference>
<dbReference type="OrthoDB" id="421038at2759"/>
<dbReference type="CDD" id="cd00063">
    <property type="entry name" value="FN3"/>
    <property type="match status" value="1"/>
</dbReference>
<reference evidence="4 5" key="2">
    <citation type="submission" date="2024-05" db="EMBL/GenBank/DDBJ databases">
        <authorList>
            <person name="Chen Y."/>
            <person name="Shah S."/>
            <person name="Dougan E. K."/>
            <person name="Thang M."/>
            <person name="Chan C."/>
        </authorList>
    </citation>
    <scope>NUCLEOTIDE SEQUENCE [LARGE SCALE GENOMIC DNA]</scope>
</reference>
<evidence type="ECO:0000259" key="2">
    <source>
        <dbReference type="PROSITE" id="PS50853"/>
    </source>
</evidence>
<dbReference type="InterPro" id="IPR036116">
    <property type="entry name" value="FN3_sf"/>
</dbReference>
<dbReference type="SUPFAM" id="SSF49265">
    <property type="entry name" value="Fibronectin type III"/>
    <property type="match status" value="1"/>
</dbReference>
<evidence type="ECO:0000256" key="1">
    <source>
        <dbReference type="SAM" id="MobiDB-lite"/>
    </source>
</evidence>
<dbReference type="SMART" id="SM00060">
    <property type="entry name" value="FN3"/>
    <property type="match status" value="1"/>
</dbReference>
<feature type="compositionally biased region" description="Basic and acidic residues" evidence="1">
    <location>
        <begin position="45"/>
        <end position="61"/>
    </location>
</feature>
<dbReference type="Proteomes" id="UP001152797">
    <property type="component" value="Unassembled WGS sequence"/>
</dbReference>
<evidence type="ECO:0000313" key="4">
    <source>
        <dbReference type="EMBL" id="CAL4765415.1"/>
    </source>
</evidence>
<accession>A0A9P1BRG4</accession>
<gene>
    <name evidence="3" type="ORF">C1SCF055_LOCUS6180</name>
</gene>
<feature type="region of interest" description="Disordered" evidence="1">
    <location>
        <begin position="119"/>
        <end position="147"/>
    </location>
</feature>
<organism evidence="3">
    <name type="scientific">Cladocopium goreaui</name>
    <dbReference type="NCBI Taxonomy" id="2562237"/>
    <lineage>
        <taxon>Eukaryota</taxon>
        <taxon>Sar</taxon>
        <taxon>Alveolata</taxon>
        <taxon>Dinophyceae</taxon>
        <taxon>Suessiales</taxon>
        <taxon>Symbiodiniaceae</taxon>
        <taxon>Cladocopium</taxon>
    </lineage>
</organism>
<keyword evidence="5" id="KW-1185">Reference proteome</keyword>
<proteinExistence type="predicted"/>
<dbReference type="Pfam" id="PF00041">
    <property type="entry name" value="fn3"/>
    <property type="match status" value="1"/>
</dbReference>
<dbReference type="AlphaFoldDB" id="A0A9P1BRG4"/>
<feature type="domain" description="Fibronectin type-III" evidence="2">
    <location>
        <begin position="240"/>
        <end position="332"/>
    </location>
</feature>
<feature type="region of interest" description="Disordered" evidence="1">
    <location>
        <begin position="31"/>
        <end position="61"/>
    </location>
</feature>
<dbReference type="PROSITE" id="PS50853">
    <property type="entry name" value="FN3"/>
    <property type="match status" value="1"/>
</dbReference>
<reference evidence="3" key="1">
    <citation type="submission" date="2022-10" db="EMBL/GenBank/DDBJ databases">
        <authorList>
            <person name="Chen Y."/>
            <person name="Dougan E. K."/>
            <person name="Chan C."/>
            <person name="Rhodes N."/>
            <person name="Thang M."/>
        </authorList>
    </citation>
    <scope>NUCLEOTIDE SEQUENCE</scope>
</reference>
<comment type="caution">
    <text evidence="3">The sequence shown here is derived from an EMBL/GenBank/DDBJ whole genome shotgun (WGS) entry which is preliminary data.</text>
</comment>
<dbReference type="InterPro" id="IPR013783">
    <property type="entry name" value="Ig-like_fold"/>
</dbReference>
<protein>
    <submittedName>
        <fullName evidence="4">1,3-beta-glucanosyltransferase gel1</fullName>
    </submittedName>
</protein>
<dbReference type="Gene3D" id="2.60.40.10">
    <property type="entry name" value="Immunoglobulins"/>
    <property type="match status" value="1"/>
</dbReference>